<dbReference type="EMBL" id="JAPWTJ010000716">
    <property type="protein sequence ID" value="KAJ8976165.1"/>
    <property type="molecule type" value="Genomic_DNA"/>
</dbReference>
<feature type="domain" description="MADF" evidence="1">
    <location>
        <begin position="8"/>
        <end position="57"/>
    </location>
</feature>
<dbReference type="InterPro" id="IPR006578">
    <property type="entry name" value="MADF-dom"/>
</dbReference>
<evidence type="ECO:0000313" key="2">
    <source>
        <dbReference type="EMBL" id="KAJ8976165.1"/>
    </source>
</evidence>
<comment type="caution">
    <text evidence="2">The sequence shown here is derived from an EMBL/GenBank/DDBJ whole genome shotgun (WGS) entry which is preliminary data.</text>
</comment>
<keyword evidence="3" id="KW-1185">Reference proteome</keyword>
<proteinExistence type="predicted"/>
<dbReference type="PANTHER" id="PTHR21505">
    <property type="entry name" value="MADF DOMAIN-CONTAINING PROTEIN-RELATED"/>
    <property type="match status" value="1"/>
</dbReference>
<dbReference type="PANTHER" id="PTHR21505:SF12">
    <property type="entry name" value="MADF DOMAIN-CONTAINING PROTEIN-RELATED"/>
    <property type="match status" value="1"/>
</dbReference>
<organism evidence="2 3">
    <name type="scientific">Molorchus minor</name>
    <dbReference type="NCBI Taxonomy" id="1323400"/>
    <lineage>
        <taxon>Eukaryota</taxon>
        <taxon>Metazoa</taxon>
        <taxon>Ecdysozoa</taxon>
        <taxon>Arthropoda</taxon>
        <taxon>Hexapoda</taxon>
        <taxon>Insecta</taxon>
        <taxon>Pterygota</taxon>
        <taxon>Neoptera</taxon>
        <taxon>Endopterygota</taxon>
        <taxon>Coleoptera</taxon>
        <taxon>Polyphaga</taxon>
        <taxon>Cucujiformia</taxon>
        <taxon>Chrysomeloidea</taxon>
        <taxon>Cerambycidae</taxon>
        <taxon>Lamiinae</taxon>
        <taxon>Monochamini</taxon>
        <taxon>Molorchus</taxon>
    </lineage>
</organism>
<dbReference type="Proteomes" id="UP001162164">
    <property type="component" value="Unassembled WGS sequence"/>
</dbReference>
<evidence type="ECO:0000313" key="3">
    <source>
        <dbReference type="Proteomes" id="UP001162164"/>
    </source>
</evidence>
<name>A0ABQ9JDA3_9CUCU</name>
<reference evidence="2" key="1">
    <citation type="journal article" date="2023" name="Insect Mol. Biol.">
        <title>Genome sequencing provides insights into the evolution of gene families encoding plant cell wall-degrading enzymes in longhorned beetles.</title>
        <authorList>
            <person name="Shin N.R."/>
            <person name="Okamura Y."/>
            <person name="Kirsch R."/>
            <person name="Pauchet Y."/>
        </authorList>
    </citation>
    <scope>NUCLEOTIDE SEQUENCE</scope>
    <source>
        <strain evidence="2">MMC_N1</strain>
    </source>
</reference>
<evidence type="ECO:0000259" key="1">
    <source>
        <dbReference type="Pfam" id="PF10545"/>
    </source>
</evidence>
<gene>
    <name evidence="2" type="ORF">NQ317_002053</name>
</gene>
<accession>A0ABQ9JDA3</accession>
<dbReference type="Pfam" id="PF10545">
    <property type="entry name" value="MADF_DNA_bdg"/>
    <property type="match status" value="1"/>
</dbReference>
<sequence length="207" mass="24584">MNTYTEKSFNVHEIRKKILLLKDQYRHEFKKAREKRRMYPEGPYNSNLWCFEMLSFLRGHVLKKRSKEEPKRTLKKICRNKRESADSLTVEESLVIKEEAASDQVLFEKSINKMHSSDVTNRLNADDIFDTIGNNVARKLRDMTNDQQKYAMVLVNDVMYHGFMENLSCSSRLSVDGNSIKTELFVFKKGHKESYIRRWLGCWDRIM</sequence>
<protein>
    <recommendedName>
        <fullName evidence="1">MADF domain-containing protein</fullName>
    </recommendedName>
</protein>